<dbReference type="Proteomes" id="UP000580517">
    <property type="component" value="Unassembled WGS sequence"/>
</dbReference>
<keyword evidence="2" id="KW-0732">Signal</keyword>
<evidence type="ECO:0000256" key="1">
    <source>
        <dbReference type="ARBA" id="ARBA00006987"/>
    </source>
</evidence>
<proteinExistence type="inferred from homology"/>
<dbReference type="EMBL" id="JACCEW010000001">
    <property type="protein sequence ID" value="NYT35598.1"/>
    <property type="molecule type" value="Genomic_DNA"/>
</dbReference>
<dbReference type="PANTHER" id="PTHR42928">
    <property type="entry name" value="TRICARBOXYLATE-BINDING PROTEIN"/>
    <property type="match status" value="1"/>
</dbReference>
<dbReference type="InterPro" id="IPR042100">
    <property type="entry name" value="Bug_dom1"/>
</dbReference>
<dbReference type="Gene3D" id="3.40.190.10">
    <property type="entry name" value="Periplasmic binding protein-like II"/>
    <property type="match status" value="1"/>
</dbReference>
<dbReference type="OrthoDB" id="8686127at2"/>
<dbReference type="PANTHER" id="PTHR42928:SF5">
    <property type="entry name" value="BLR1237 PROTEIN"/>
    <property type="match status" value="1"/>
</dbReference>
<dbReference type="InterPro" id="IPR005064">
    <property type="entry name" value="BUG"/>
</dbReference>
<sequence length="326" mass="34279">MLKITLKAALPCVLSALMLAGSAQADTPALKEPLTLVVGYAPGGASDRAARIVGEALQKKLGVSVVVENKTGAGGRIAAQYVKSAPADKNVLILGNPAVMVVAPLVFEKLEYDAVKDFQPVSMVTQYGFGVAVSADNDIKDMQGLVKWAKENPGKFNIGVPATGSLPHFFGLMLADRMGVKGEIVGYRGSAPAITDLIGGVIPVAIDTLDVLTRQHEGKRIRILATSGKEREKALPDVPTFTDEGIDLVASGWNAFFASASMPADKVKMLGQAIKAVTAEPSVRQTLVQNDLIPVSADAVESGKLIDAFRSQWEPVVKASGFVVTK</sequence>
<feature type="chain" id="PRO_5032950762" evidence="2">
    <location>
        <begin position="26"/>
        <end position="326"/>
    </location>
</feature>
<reference evidence="3 4" key="1">
    <citation type="submission" date="2020-07" db="EMBL/GenBank/DDBJ databases">
        <title>Taxonomic revisions and descriptions of new bacterial species based on genomic comparisons in the high-G+C-content subgroup of the family Alcaligenaceae.</title>
        <authorList>
            <person name="Szabo A."/>
            <person name="Felfoldi T."/>
        </authorList>
    </citation>
    <scope>NUCLEOTIDE SEQUENCE [LARGE SCALE GENOMIC DNA]</scope>
    <source>
        <strain evidence="3 4">DSM 25264</strain>
    </source>
</reference>
<dbReference type="Gene3D" id="3.40.190.150">
    <property type="entry name" value="Bordetella uptake gene, domain 1"/>
    <property type="match status" value="1"/>
</dbReference>
<dbReference type="AlphaFoldDB" id="A0A853F700"/>
<name>A0A853F700_9BURK</name>
<dbReference type="PIRSF" id="PIRSF017082">
    <property type="entry name" value="YflP"/>
    <property type="match status" value="1"/>
</dbReference>
<dbReference type="Pfam" id="PF03401">
    <property type="entry name" value="TctC"/>
    <property type="match status" value="1"/>
</dbReference>
<evidence type="ECO:0000256" key="2">
    <source>
        <dbReference type="SAM" id="SignalP"/>
    </source>
</evidence>
<comment type="similarity">
    <text evidence="1">Belongs to the UPF0065 (bug) family.</text>
</comment>
<dbReference type="SUPFAM" id="SSF53850">
    <property type="entry name" value="Periplasmic binding protein-like II"/>
    <property type="match status" value="1"/>
</dbReference>
<feature type="signal peptide" evidence="2">
    <location>
        <begin position="1"/>
        <end position="25"/>
    </location>
</feature>
<comment type="caution">
    <text evidence="3">The sequence shown here is derived from an EMBL/GenBank/DDBJ whole genome shotgun (WGS) entry which is preliminary data.</text>
</comment>
<accession>A0A853F700</accession>
<evidence type="ECO:0000313" key="3">
    <source>
        <dbReference type="EMBL" id="NYT35598.1"/>
    </source>
</evidence>
<keyword evidence="4" id="KW-1185">Reference proteome</keyword>
<protein>
    <submittedName>
        <fullName evidence="3">ABC transporter substrate-binding protein</fullName>
    </submittedName>
</protein>
<evidence type="ECO:0000313" key="4">
    <source>
        <dbReference type="Proteomes" id="UP000580517"/>
    </source>
</evidence>
<organism evidence="3 4">
    <name type="scientific">Allopusillimonas soli</name>
    <dbReference type="NCBI Taxonomy" id="659016"/>
    <lineage>
        <taxon>Bacteria</taxon>
        <taxon>Pseudomonadati</taxon>
        <taxon>Pseudomonadota</taxon>
        <taxon>Betaproteobacteria</taxon>
        <taxon>Burkholderiales</taxon>
        <taxon>Alcaligenaceae</taxon>
        <taxon>Allopusillimonas</taxon>
    </lineage>
</organism>
<gene>
    <name evidence="3" type="ORF">H0A68_01840</name>
</gene>
<dbReference type="RefSeq" id="WP_129967493.1">
    <property type="nucleotide sequence ID" value="NZ_JACCEW010000001.1"/>
</dbReference>